<comment type="subcellular location">
    <subcellularLocation>
        <location evidence="1">Membrane</location>
        <topology evidence="1">Single-pass type I membrane protein</topology>
    </subcellularLocation>
</comment>
<feature type="region of interest" description="Disordered" evidence="8">
    <location>
        <begin position="540"/>
        <end position="559"/>
    </location>
</feature>
<dbReference type="Pfam" id="PF00069">
    <property type="entry name" value="Pkinase"/>
    <property type="match status" value="1"/>
</dbReference>
<dbReference type="PROSITE" id="PS50011">
    <property type="entry name" value="PROTEIN_KINASE_DOM"/>
    <property type="match status" value="1"/>
</dbReference>
<keyword evidence="12" id="KW-1185">Reference proteome</keyword>
<dbReference type="OrthoDB" id="1711006at2759"/>
<evidence type="ECO:0000313" key="12">
    <source>
        <dbReference type="Proteomes" id="UP000631114"/>
    </source>
</evidence>
<dbReference type="InterPro" id="IPR000719">
    <property type="entry name" value="Prot_kinase_dom"/>
</dbReference>
<dbReference type="EMBL" id="JADFTS010000004">
    <property type="protein sequence ID" value="KAF9610416.1"/>
    <property type="molecule type" value="Genomic_DNA"/>
</dbReference>
<dbReference type="Gene3D" id="1.10.510.10">
    <property type="entry name" value="Transferase(Phosphotransferase) domain 1"/>
    <property type="match status" value="1"/>
</dbReference>
<dbReference type="SMART" id="SM00220">
    <property type="entry name" value="S_TKc"/>
    <property type="match status" value="1"/>
</dbReference>
<gene>
    <name evidence="11" type="ORF">IFM89_022327</name>
</gene>
<keyword evidence="2" id="KW-0808">Transferase</keyword>
<dbReference type="InterPro" id="IPR011009">
    <property type="entry name" value="Kinase-like_dom_sf"/>
</dbReference>
<dbReference type="GO" id="GO:0005524">
    <property type="term" value="F:ATP binding"/>
    <property type="evidence" value="ECO:0007669"/>
    <property type="project" value="InterPro"/>
</dbReference>
<dbReference type="InterPro" id="IPR008271">
    <property type="entry name" value="Ser/Thr_kinase_AS"/>
</dbReference>
<evidence type="ECO:0000313" key="11">
    <source>
        <dbReference type="EMBL" id="KAF9610416.1"/>
    </source>
</evidence>
<sequence length="559" mass="61741">MFIVNVLSYKQSNQNHHHKFFSMARLQCFTKPLLTLLLFLSFTLLISSINSQQAPPPLIPTSTDPTYYYNLCAPSTCNNFSLPYPINLPTPCQVSPVQTFCPSNETLLFTSPSDTDTFRVLSVNTTDPTATFLTVASNSLFTCGVQVSKPNYALQATIFRLPPVYKAGTHLNCTSPIPSGAIEGLQNASCLDCNTTTNFCYYAPSFDVNYANCEQYYVFNKVGDSFNVSIEGDLRAYLRSGFEVRADKPSDCRGCESSGGRCGSKPSTGSFVCYCPTSVHSFNCSDGILEDLSTWVNSPDGGGSGPSRAVIAAISGSVSVLFLVVLVALVVILARRRKLNFHFDKKTVSSISPKSIALDTAKGILYLHQGCRDRILHLDIKPSNVVLDSNFSAKVTDFGLAKMIDKDRSHVSLTAAQGTPGYAAPEMWLKTFGPVTEKSDVYSYGMLLLEMVGRRKNYESEMSESSQVYFPEWLYDKVEKDEFPFVTRRGDNDASFDENIVKRMCLVGLWCIQHIPSNRPSMDKIVLMLEGNVEIGIPPHPLRQKTTQSHESIFSDALV</sequence>
<evidence type="ECO:0000256" key="7">
    <source>
        <dbReference type="ARBA" id="ARBA00023180"/>
    </source>
</evidence>
<dbReference type="GO" id="GO:0004674">
    <property type="term" value="F:protein serine/threonine kinase activity"/>
    <property type="evidence" value="ECO:0007669"/>
    <property type="project" value="UniProtKB-KW"/>
</dbReference>
<name>A0A835I4E2_9MAGN</name>
<keyword evidence="6 9" id="KW-0472">Membrane</keyword>
<evidence type="ECO:0000259" key="10">
    <source>
        <dbReference type="PROSITE" id="PS50011"/>
    </source>
</evidence>
<keyword evidence="3 9" id="KW-0812">Transmembrane</keyword>
<evidence type="ECO:0000256" key="2">
    <source>
        <dbReference type="ARBA" id="ARBA00022527"/>
    </source>
</evidence>
<evidence type="ECO:0000256" key="5">
    <source>
        <dbReference type="ARBA" id="ARBA00022989"/>
    </source>
</evidence>
<dbReference type="AlphaFoldDB" id="A0A835I4E2"/>
<evidence type="ECO:0000256" key="6">
    <source>
        <dbReference type="ARBA" id="ARBA00023136"/>
    </source>
</evidence>
<dbReference type="Proteomes" id="UP000631114">
    <property type="component" value="Unassembled WGS sequence"/>
</dbReference>
<evidence type="ECO:0000256" key="4">
    <source>
        <dbReference type="ARBA" id="ARBA00022729"/>
    </source>
</evidence>
<dbReference type="PANTHER" id="PTHR27009">
    <property type="entry name" value="RUST RESISTANCE KINASE LR10-RELATED"/>
    <property type="match status" value="1"/>
</dbReference>
<dbReference type="SUPFAM" id="SSF56112">
    <property type="entry name" value="Protein kinase-like (PK-like)"/>
    <property type="match status" value="1"/>
</dbReference>
<evidence type="ECO:0000256" key="3">
    <source>
        <dbReference type="ARBA" id="ARBA00022692"/>
    </source>
</evidence>
<keyword evidence="4" id="KW-0732">Signal</keyword>
<dbReference type="InterPro" id="IPR032872">
    <property type="entry name" value="WAK_assoc_C"/>
</dbReference>
<feature type="transmembrane region" description="Helical" evidence="9">
    <location>
        <begin position="309"/>
        <end position="334"/>
    </location>
</feature>
<keyword evidence="2" id="KW-0418">Kinase</keyword>
<comment type="caution">
    <text evidence="11">The sequence shown here is derived from an EMBL/GenBank/DDBJ whole genome shotgun (WGS) entry which is preliminary data.</text>
</comment>
<evidence type="ECO:0000256" key="8">
    <source>
        <dbReference type="SAM" id="MobiDB-lite"/>
    </source>
</evidence>
<reference evidence="11 12" key="1">
    <citation type="submission" date="2020-10" db="EMBL/GenBank/DDBJ databases">
        <title>The Coptis chinensis genome and diversification of protoberbering-type alkaloids.</title>
        <authorList>
            <person name="Wang B."/>
            <person name="Shu S."/>
            <person name="Song C."/>
            <person name="Liu Y."/>
        </authorList>
    </citation>
    <scope>NUCLEOTIDE SEQUENCE [LARGE SCALE GENOMIC DNA]</scope>
    <source>
        <strain evidence="11">HL-2020</strain>
        <tissue evidence="11">Leaf</tissue>
    </source>
</reference>
<dbReference type="GO" id="GO:0016020">
    <property type="term" value="C:membrane"/>
    <property type="evidence" value="ECO:0007669"/>
    <property type="project" value="UniProtKB-SubCell"/>
</dbReference>
<keyword evidence="5 9" id="KW-1133">Transmembrane helix</keyword>
<evidence type="ECO:0000256" key="1">
    <source>
        <dbReference type="ARBA" id="ARBA00004479"/>
    </source>
</evidence>
<dbReference type="InterPro" id="IPR045874">
    <property type="entry name" value="LRK10/LRL21-25-like"/>
</dbReference>
<evidence type="ECO:0000256" key="9">
    <source>
        <dbReference type="SAM" id="Phobius"/>
    </source>
</evidence>
<organism evidence="11 12">
    <name type="scientific">Coptis chinensis</name>
    <dbReference type="NCBI Taxonomy" id="261450"/>
    <lineage>
        <taxon>Eukaryota</taxon>
        <taxon>Viridiplantae</taxon>
        <taxon>Streptophyta</taxon>
        <taxon>Embryophyta</taxon>
        <taxon>Tracheophyta</taxon>
        <taxon>Spermatophyta</taxon>
        <taxon>Magnoliopsida</taxon>
        <taxon>Ranunculales</taxon>
        <taxon>Ranunculaceae</taxon>
        <taxon>Coptidoideae</taxon>
        <taxon>Coptis</taxon>
    </lineage>
</organism>
<keyword evidence="2" id="KW-0723">Serine/threonine-protein kinase</keyword>
<feature type="domain" description="Protein kinase" evidence="10">
    <location>
        <begin position="216"/>
        <end position="543"/>
    </location>
</feature>
<dbReference type="PROSITE" id="PS00108">
    <property type="entry name" value="PROTEIN_KINASE_ST"/>
    <property type="match status" value="1"/>
</dbReference>
<proteinExistence type="predicted"/>
<dbReference type="Pfam" id="PF14380">
    <property type="entry name" value="WAK_assoc"/>
    <property type="match status" value="1"/>
</dbReference>
<keyword evidence="7" id="KW-0325">Glycoprotein</keyword>
<accession>A0A835I4E2</accession>
<protein>
    <recommendedName>
        <fullName evidence="10">Protein kinase domain-containing protein</fullName>
    </recommendedName>
</protein>